<dbReference type="Gene3D" id="3.90.1640.10">
    <property type="entry name" value="inorganic pyrophosphatase (n-terminal core)"/>
    <property type="match status" value="1"/>
</dbReference>
<dbReference type="InterPro" id="IPR038763">
    <property type="entry name" value="DHH_sf"/>
</dbReference>
<keyword evidence="4" id="KW-1185">Reference proteome</keyword>
<dbReference type="Proteomes" id="UP000198670">
    <property type="component" value="Unassembled WGS sequence"/>
</dbReference>
<dbReference type="EMBL" id="FOQO01000001">
    <property type="protein sequence ID" value="SFH83071.1"/>
    <property type="molecule type" value="Genomic_DNA"/>
</dbReference>
<sequence>MFTPEALKEELTKPKHIVVTTHHKPDGDALGSSLAIYHWLKAKNHLVHIVVPSDFPTFLDWMPGRADIRIYTEDKAANDALIDQANLIFCLDFNGLPRIHAMEDAVRNASGIKIMIDHHLEPEGFDDYRHWDSHAAASAQLVYDFIANVMDDHRSVTPEIATCLYTGIMTDTGSFRFQTTTPLVHEIAADLITLGAKNWEIHEHVYNSYTENRLKFLGFCLLNRLEVIPEYHTALFSISRQDLHRFHITTGDTEGLVNYALAISGMKLAALIIDRTEQVKLSLRSIGDFPCNEICKRYFNGGGHRNAAGGNSNEPLLDVVKKFKSILPEYKTQLTHN</sequence>
<organism evidence="3 4">
    <name type="scientific">Parapedobacter indicus</name>
    <dbReference type="NCBI Taxonomy" id="1477437"/>
    <lineage>
        <taxon>Bacteria</taxon>
        <taxon>Pseudomonadati</taxon>
        <taxon>Bacteroidota</taxon>
        <taxon>Sphingobacteriia</taxon>
        <taxon>Sphingobacteriales</taxon>
        <taxon>Sphingobacteriaceae</taxon>
        <taxon>Parapedobacter</taxon>
    </lineage>
</organism>
<name>A0A1I3D984_9SPHI</name>
<dbReference type="InterPro" id="IPR003156">
    <property type="entry name" value="DHHA1_dom"/>
</dbReference>
<feature type="domain" description="DHHA1" evidence="2">
    <location>
        <begin position="247"/>
        <end position="323"/>
    </location>
</feature>
<proteinExistence type="predicted"/>
<dbReference type="SUPFAM" id="SSF64182">
    <property type="entry name" value="DHH phosphoesterases"/>
    <property type="match status" value="1"/>
</dbReference>
<reference evidence="3 4" key="1">
    <citation type="submission" date="2016-10" db="EMBL/GenBank/DDBJ databases">
        <authorList>
            <person name="de Groot N.N."/>
        </authorList>
    </citation>
    <scope>NUCLEOTIDE SEQUENCE [LARGE SCALE GENOMIC DNA]</scope>
    <source>
        <strain evidence="3 4">RK1</strain>
    </source>
</reference>
<dbReference type="Gene3D" id="3.10.310.30">
    <property type="match status" value="1"/>
</dbReference>
<dbReference type="Pfam" id="PF01368">
    <property type="entry name" value="DHH"/>
    <property type="match status" value="1"/>
</dbReference>
<dbReference type="OrthoDB" id="9803668at2"/>
<protein>
    <submittedName>
        <fullName evidence="3">Phosphoesterase RecJ domain-containing protein</fullName>
    </submittedName>
</protein>
<evidence type="ECO:0000259" key="1">
    <source>
        <dbReference type="Pfam" id="PF01368"/>
    </source>
</evidence>
<feature type="domain" description="DDH" evidence="1">
    <location>
        <begin position="16"/>
        <end position="168"/>
    </location>
</feature>
<dbReference type="STRING" id="1477437.SAMN05444682_101361"/>
<gene>
    <name evidence="3" type="ORF">SAMN05444682_101361</name>
</gene>
<dbReference type="PANTHER" id="PTHR47618">
    <property type="entry name" value="BIFUNCTIONAL OLIGORIBONUCLEASE AND PAP PHOSPHATASE NRNA"/>
    <property type="match status" value="1"/>
</dbReference>
<accession>A0A1I3D984</accession>
<evidence type="ECO:0000259" key="2">
    <source>
        <dbReference type="Pfam" id="PF02272"/>
    </source>
</evidence>
<dbReference type="GO" id="GO:0003676">
    <property type="term" value="F:nucleic acid binding"/>
    <property type="evidence" value="ECO:0007669"/>
    <property type="project" value="InterPro"/>
</dbReference>
<dbReference type="InterPro" id="IPR001667">
    <property type="entry name" value="DDH_dom"/>
</dbReference>
<dbReference type="Pfam" id="PF02272">
    <property type="entry name" value="DHHA1"/>
    <property type="match status" value="1"/>
</dbReference>
<evidence type="ECO:0000313" key="4">
    <source>
        <dbReference type="Proteomes" id="UP000198670"/>
    </source>
</evidence>
<dbReference type="PANTHER" id="PTHR47618:SF1">
    <property type="entry name" value="BIFUNCTIONAL OLIGORIBONUCLEASE AND PAP PHOSPHATASE NRNA"/>
    <property type="match status" value="1"/>
</dbReference>
<dbReference type="RefSeq" id="WP_090623318.1">
    <property type="nucleotide sequence ID" value="NZ_FOQO01000001.1"/>
</dbReference>
<dbReference type="AlphaFoldDB" id="A0A1I3D984"/>
<evidence type="ECO:0000313" key="3">
    <source>
        <dbReference type="EMBL" id="SFH83071.1"/>
    </source>
</evidence>
<dbReference type="InterPro" id="IPR051319">
    <property type="entry name" value="Oligoribo/pAp-PDE_c-di-AMP_PDE"/>
</dbReference>